<dbReference type="Proteomes" id="UP000567293">
    <property type="component" value="Unassembled WGS sequence"/>
</dbReference>
<dbReference type="Pfam" id="PF25963">
    <property type="entry name" value="Beta-barrel_AAEA"/>
    <property type="match status" value="1"/>
</dbReference>
<proteinExistence type="predicted"/>
<evidence type="ECO:0000259" key="2">
    <source>
        <dbReference type="Pfam" id="PF25876"/>
    </source>
</evidence>
<dbReference type="EMBL" id="JACDQQ010001545">
    <property type="protein sequence ID" value="MBA0086501.1"/>
    <property type="molecule type" value="Genomic_DNA"/>
</dbReference>
<evidence type="ECO:0000259" key="3">
    <source>
        <dbReference type="Pfam" id="PF25917"/>
    </source>
</evidence>
<dbReference type="PANTHER" id="PTHR30386:SF24">
    <property type="entry name" value="MULTIDRUG RESISTANCE EFFLUX PUMP"/>
    <property type="match status" value="1"/>
</dbReference>
<reference evidence="5" key="1">
    <citation type="submission" date="2020-06" db="EMBL/GenBank/DDBJ databases">
        <title>Legume-microbial interactions unlock mineral nutrients during tropical forest succession.</title>
        <authorList>
            <person name="Epihov D.Z."/>
        </authorList>
    </citation>
    <scope>NUCLEOTIDE SEQUENCE [LARGE SCALE GENOMIC DNA]</scope>
    <source>
        <strain evidence="5">Pan2503</strain>
    </source>
</reference>
<accession>A0A7V8NS77</accession>
<feature type="domain" description="p-hydroxybenzoic acid efflux pump subunit AaeA-like beta-barrel" evidence="4">
    <location>
        <begin position="318"/>
        <end position="403"/>
    </location>
</feature>
<sequence>LPFDEAPKGLASPRTKRLLGSAGAVLLAAAVGVFVYYQNRESTDDAQVDGHITPIASKVYGRVAEVLVDDNQPVKAGQVLAKIDPRDYQAGVDQAKASLLLAESEARSAGVDVPRTRENVLSGTTSADAQLLEAQADWARAQTTYEQAQTADLAWAQANVEKSLANAELARADLSRYLPLMEKGEISKQQYDAAKANADATASALKADREKLVQARRNVDVAKAQQEAAKARVDQAKAEVVSAHANVKQVSMKAADAQAKIAKVEQARAALEAAQLNLSYAEITAPVDGVATHKQVEPGQIVQAGQGLLVVVPLKDVWVTANFRETQLKNMKAGQKAEVKVDTYGKTFSGHVDSIAGATGSVLSLLPPENATGNFVKVVQRIPVKIVLDPIPSEEAVLRPGMNVDATVITH</sequence>
<dbReference type="Gene3D" id="2.40.50.100">
    <property type="match status" value="1"/>
</dbReference>
<evidence type="ECO:0000259" key="4">
    <source>
        <dbReference type="Pfam" id="PF25963"/>
    </source>
</evidence>
<dbReference type="Pfam" id="PF25917">
    <property type="entry name" value="BSH_RND"/>
    <property type="match status" value="1"/>
</dbReference>
<dbReference type="Pfam" id="PF25876">
    <property type="entry name" value="HH_MFP_RND"/>
    <property type="match status" value="1"/>
</dbReference>
<dbReference type="GO" id="GO:0055085">
    <property type="term" value="P:transmembrane transport"/>
    <property type="evidence" value="ECO:0007669"/>
    <property type="project" value="InterPro"/>
</dbReference>
<feature type="coiled-coil region" evidence="1">
    <location>
        <begin position="205"/>
        <end position="277"/>
    </location>
</feature>
<comment type="caution">
    <text evidence="5">The sequence shown here is derived from an EMBL/GenBank/DDBJ whole genome shotgun (WGS) entry which is preliminary data.</text>
</comment>
<organism evidence="5 6">
    <name type="scientific">Candidatus Acidiferrum panamense</name>
    <dbReference type="NCBI Taxonomy" id="2741543"/>
    <lineage>
        <taxon>Bacteria</taxon>
        <taxon>Pseudomonadati</taxon>
        <taxon>Acidobacteriota</taxon>
        <taxon>Terriglobia</taxon>
        <taxon>Candidatus Acidiferrales</taxon>
        <taxon>Candidatus Acidiferrum</taxon>
    </lineage>
</organism>
<feature type="domain" description="Multidrug resistance protein MdtA-like alpha-helical hairpin" evidence="2">
    <location>
        <begin position="153"/>
        <end position="219"/>
    </location>
</feature>
<evidence type="ECO:0000256" key="1">
    <source>
        <dbReference type="SAM" id="Coils"/>
    </source>
</evidence>
<gene>
    <name evidence="5" type="ORF">HRJ53_16090</name>
</gene>
<dbReference type="Gene3D" id="1.10.287.470">
    <property type="entry name" value="Helix hairpin bin"/>
    <property type="match status" value="2"/>
</dbReference>
<evidence type="ECO:0000313" key="5">
    <source>
        <dbReference type="EMBL" id="MBA0086501.1"/>
    </source>
</evidence>
<feature type="domain" description="Multidrug resistance protein MdtA-like barrel-sandwich hybrid" evidence="3">
    <location>
        <begin position="55"/>
        <end position="312"/>
    </location>
</feature>
<protein>
    <submittedName>
        <fullName evidence="5">HlyD family secretion protein</fullName>
    </submittedName>
</protein>
<evidence type="ECO:0000313" key="6">
    <source>
        <dbReference type="Proteomes" id="UP000567293"/>
    </source>
</evidence>
<dbReference type="AlphaFoldDB" id="A0A7V8NS77"/>
<feature type="non-terminal residue" evidence="5">
    <location>
        <position position="1"/>
    </location>
</feature>
<keyword evidence="6" id="KW-1185">Reference proteome</keyword>
<keyword evidence="1" id="KW-0175">Coiled coil</keyword>
<dbReference type="Gene3D" id="2.40.30.170">
    <property type="match status" value="1"/>
</dbReference>
<dbReference type="InterPro" id="IPR058625">
    <property type="entry name" value="MdtA-like_BSH"/>
</dbReference>
<name>A0A7V8NS77_9BACT</name>
<dbReference type="PRINTS" id="PR01490">
    <property type="entry name" value="RTXTOXIND"/>
</dbReference>
<dbReference type="PANTHER" id="PTHR30386">
    <property type="entry name" value="MEMBRANE FUSION SUBUNIT OF EMRAB-TOLC MULTIDRUG EFFLUX PUMP"/>
    <property type="match status" value="1"/>
</dbReference>
<dbReference type="InterPro" id="IPR058634">
    <property type="entry name" value="AaeA-lik-b-barrel"/>
</dbReference>
<dbReference type="InterPro" id="IPR050739">
    <property type="entry name" value="MFP"/>
</dbReference>
<dbReference type="SUPFAM" id="SSF111369">
    <property type="entry name" value="HlyD-like secretion proteins"/>
    <property type="match status" value="2"/>
</dbReference>
<dbReference type="InterPro" id="IPR058624">
    <property type="entry name" value="MdtA-like_HH"/>
</dbReference>